<proteinExistence type="predicted"/>
<gene>
    <name evidence="2" type="ORF">F2P81_011890</name>
</gene>
<reference evidence="2 3" key="1">
    <citation type="submission" date="2019-06" db="EMBL/GenBank/DDBJ databases">
        <title>Draft genomes of female and male turbot (Scophthalmus maximus).</title>
        <authorList>
            <person name="Xu H."/>
            <person name="Xu X.-W."/>
            <person name="Shao C."/>
            <person name="Chen S."/>
        </authorList>
    </citation>
    <scope>NUCLEOTIDE SEQUENCE [LARGE SCALE GENOMIC DNA]</scope>
    <source>
        <strain evidence="2">Ysfricsl-2016a</strain>
        <tissue evidence="2">Blood</tissue>
    </source>
</reference>
<dbReference type="EMBL" id="VEVO01000010">
    <property type="protein sequence ID" value="KAF0036578.1"/>
    <property type="molecule type" value="Genomic_DNA"/>
</dbReference>
<dbReference type="Pfam" id="PF13837">
    <property type="entry name" value="Myb_DNA-bind_4"/>
    <property type="match status" value="1"/>
</dbReference>
<dbReference type="InterPro" id="IPR044822">
    <property type="entry name" value="Myb_DNA-bind_4"/>
</dbReference>
<evidence type="ECO:0000313" key="3">
    <source>
        <dbReference type="Proteomes" id="UP000438429"/>
    </source>
</evidence>
<dbReference type="PANTHER" id="PTHR47595">
    <property type="entry name" value="HEAT SHOCK 70 KDA PROTEIN 14"/>
    <property type="match status" value="1"/>
</dbReference>
<sequence length="99" mass="11625">MGDKNEKAYRDIASKLEEMGIQRTCVQCQKKSKKLRQQYKRIVDHNSTSGAERQTFWLFDLMDAVLNTHHETYQQLLHKAKVKWAVALYVIDSGRRIIS</sequence>
<dbReference type="AlphaFoldDB" id="A0A6A4SWU9"/>
<organism evidence="2 3">
    <name type="scientific">Scophthalmus maximus</name>
    <name type="common">Turbot</name>
    <name type="synonym">Psetta maxima</name>
    <dbReference type="NCBI Taxonomy" id="52904"/>
    <lineage>
        <taxon>Eukaryota</taxon>
        <taxon>Metazoa</taxon>
        <taxon>Chordata</taxon>
        <taxon>Craniata</taxon>
        <taxon>Vertebrata</taxon>
        <taxon>Euteleostomi</taxon>
        <taxon>Actinopterygii</taxon>
        <taxon>Neopterygii</taxon>
        <taxon>Teleostei</taxon>
        <taxon>Neoteleostei</taxon>
        <taxon>Acanthomorphata</taxon>
        <taxon>Carangaria</taxon>
        <taxon>Pleuronectiformes</taxon>
        <taxon>Pleuronectoidei</taxon>
        <taxon>Scophthalmidae</taxon>
        <taxon>Scophthalmus</taxon>
    </lineage>
</organism>
<protein>
    <recommendedName>
        <fullName evidence="1">Myb/SANT-like DNA-binding domain-containing protein</fullName>
    </recommendedName>
</protein>
<evidence type="ECO:0000259" key="1">
    <source>
        <dbReference type="Pfam" id="PF13837"/>
    </source>
</evidence>
<comment type="caution">
    <text evidence="2">The sequence shown here is derived from an EMBL/GenBank/DDBJ whole genome shotgun (WGS) entry which is preliminary data.</text>
</comment>
<evidence type="ECO:0000313" key="2">
    <source>
        <dbReference type="EMBL" id="KAF0036578.1"/>
    </source>
</evidence>
<dbReference type="PANTHER" id="PTHR47595:SF1">
    <property type="entry name" value="MYB_SANT-LIKE DNA-BINDING DOMAIN-CONTAINING PROTEIN"/>
    <property type="match status" value="1"/>
</dbReference>
<name>A0A6A4SWU9_SCOMX</name>
<feature type="domain" description="Myb/SANT-like DNA-binding" evidence="1">
    <location>
        <begin position="3"/>
        <end position="64"/>
    </location>
</feature>
<dbReference type="Proteomes" id="UP000438429">
    <property type="component" value="Unassembled WGS sequence"/>
</dbReference>
<accession>A0A6A4SWU9</accession>
<dbReference type="Gene3D" id="1.10.10.60">
    <property type="entry name" value="Homeodomain-like"/>
    <property type="match status" value="1"/>
</dbReference>